<dbReference type="Proteomes" id="UP001196413">
    <property type="component" value="Unassembled WGS sequence"/>
</dbReference>
<gene>
    <name evidence="1" type="ORF">KIN20_026739</name>
</gene>
<reference evidence="1" key="1">
    <citation type="submission" date="2021-06" db="EMBL/GenBank/DDBJ databases">
        <title>Parelaphostrongylus tenuis whole genome reference sequence.</title>
        <authorList>
            <person name="Garwood T.J."/>
            <person name="Larsen P.A."/>
            <person name="Fountain-Jones N.M."/>
            <person name="Garbe J.R."/>
            <person name="Macchietto M.G."/>
            <person name="Kania S.A."/>
            <person name="Gerhold R.W."/>
            <person name="Richards J.E."/>
            <person name="Wolf T.M."/>
        </authorList>
    </citation>
    <scope>NUCLEOTIDE SEQUENCE</scope>
    <source>
        <strain evidence="1">MNPRO001-30</strain>
        <tissue evidence="1">Meninges</tissue>
    </source>
</reference>
<organism evidence="1 2">
    <name type="scientific">Parelaphostrongylus tenuis</name>
    <name type="common">Meningeal worm</name>
    <dbReference type="NCBI Taxonomy" id="148309"/>
    <lineage>
        <taxon>Eukaryota</taxon>
        <taxon>Metazoa</taxon>
        <taxon>Ecdysozoa</taxon>
        <taxon>Nematoda</taxon>
        <taxon>Chromadorea</taxon>
        <taxon>Rhabditida</taxon>
        <taxon>Rhabditina</taxon>
        <taxon>Rhabditomorpha</taxon>
        <taxon>Strongyloidea</taxon>
        <taxon>Metastrongylidae</taxon>
        <taxon>Parelaphostrongylus</taxon>
    </lineage>
</organism>
<dbReference type="EMBL" id="JAHQIW010005478">
    <property type="protein sequence ID" value="KAJ1366141.1"/>
    <property type="molecule type" value="Genomic_DNA"/>
</dbReference>
<proteinExistence type="predicted"/>
<evidence type="ECO:0000313" key="1">
    <source>
        <dbReference type="EMBL" id="KAJ1366141.1"/>
    </source>
</evidence>
<keyword evidence="2" id="KW-1185">Reference proteome</keyword>
<dbReference type="AlphaFoldDB" id="A0AAD5WD46"/>
<sequence>MVTEINRVVWRMIEQLADRVSVNFVIGQTSGTQLILQDGVAGDKFSKEPKRYSPKHKSLSFYTV</sequence>
<evidence type="ECO:0000313" key="2">
    <source>
        <dbReference type="Proteomes" id="UP001196413"/>
    </source>
</evidence>
<accession>A0AAD5WD46</accession>
<name>A0AAD5WD46_PARTN</name>
<protein>
    <submittedName>
        <fullName evidence="1">Uncharacterized protein</fullName>
    </submittedName>
</protein>
<comment type="caution">
    <text evidence="1">The sequence shown here is derived from an EMBL/GenBank/DDBJ whole genome shotgun (WGS) entry which is preliminary data.</text>
</comment>